<keyword evidence="3" id="KW-1185">Reference proteome</keyword>
<dbReference type="EMBL" id="BJWL01000015">
    <property type="protein sequence ID" value="GFZ02647.1"/>
    <property type="molecule type" value="Genomic_DNA"/>
</dbReference>
<organism evidence="2 3">
    <name type="scientific">Actinidia rufa</name>
    <dbReference type="NCBI Taxonomy" id="165716"/>
    <lineage>
        <taxon>Eukaryota</taxon>
        <taxon>Viridiplantae</taxon>
        <taxon>Streptophyta</taxon>
        <taxon>Embryophyta</taxon>
        <taxon>Tracheophyta</taxon>
        <taxon>Spermatophyta</taxon>
        <taxon>Magnoliopsida</taxon>
        <taxon>eudicotyledons</taxon>
        <taxon>Gunneridae</taxon>
        <taxon>Pentapetalae</taxon>
        <taxon>asterids</taxon>
        <taxon>Ericales</taxon>
        <taxon>Actinidiaceae</taxon>
        <taxon>Actinidia</taxon>
    </lineage>
</organism>
<evidence type="ECO:0000313" key="2">
    <source>
        <dbReference type="EMBL" id="GFZ02647.1"/>
    </source>
</evidence>
<evidence type="ECO:0008006" key="4">
    <source>
        <dbReference type="Google" id="ProtNLM"/>
    </source>
</evidence>
<dbReference type="PANTHER" id="PTHR34427:SF5">
    <property type="entry name" value="DUF4283 DOMAIN-CONTAINING PROTEIN"/>
    <property type="match status" value="1"/>
</dbReference>
<dbReference type="Proteomes" id="UP000585474">
    <property type="component" value="Unassembled WGS sequence"/>
</dbReference>
<protein>
    <recommendedName>
        <fullName evidence="4">DUF4283 domain-containing protein</fullName>
    </recommendedName>
</protein>
<accession>A0A7J0FW35</accession>
<reference evidence="2 3" key="1">
    <citation type="submission" date="2019-07" db="EMBL/GenBank/DDBJ databases">
        <title>De Novo Assembly of kiwifruit Actinidia rufa.</title>
        <authorList>
            <person name="Sugita-Konishi S."/>
            <person name="Sato K."/>
            <person name="Mori E."/>
            <person name="Abe Y."/>
            <person name="Kisaki G."/>
            <person name="Hamano K."/>
            <person name="Suezawa K."/>
            <person name="Otani M."/>
            <person name="Fukuda T."/>
            <person name="Manabe T."/>
            <person name="Gomi K."/>
            <person name="Tabuchi M."/>
            <person name="Akimitsu K."/>
            <person name="Kataoka I."/>
        </authorList>
    </citation>
    <scope>NUCLEOTIDE SEQUENCE [LARGE SCALE GENOMIC DNA]</scope>
    <source>
        <strain evidence="3">cv. Fuchu</strain>
    </source>
</reference>
<comment type="caution">
    <text evidence="2">The sequence shown here is derived from an EMBL/GenBank/DDBJ whole genome shotgun (WGS) entry which is preliminary data.</text>
</comment>
<dbReference type="AlphaFoldDB" id="A0A7J0FW35"/>
<gene>
    <name evidence="2" type="ORF">Acr_15g0012550</name>
</gene>
<feature type="region of interest" description="Disordered" evidence="1">
    <location>
        <begin position="1"/>
        <end position="23"/>
    </location>
</feature>
<evidence type="ECO:0000256" key="1">
    <source>
        <dbReference type="SAM" id="MobiDB-lite"/>
    </source>
</evidence>
<feature type="compositionally biased region" description="Basic and acidic residues" evidence="1">
    <location>
        <begin position="1"/>
        <end position="15"/>
    </location>
</feature>
<evidence type="ECO:0000313" key="3">
    <source>
        <dbReference type="Proteomes" id="UP000585474"/>
    </source>
</evidence>
<sequence length="387" mass="42279">MEEKGGPNGSKETKKQRTSYDGGRLPVPTVKVKELGNGWLYRSAIAKISSTRSIVRIQDQLRNLGHAHILVRHMGGDMVVITFKDLEERGSMFNGGKMTWLKEWFVESSKWESTKSNLCSRLVWLNCHGIPLHLWHYQTFSEIGKIWGDVIMLAKDTIKNLSFAVGKVLISTTVMESINKTVELDNNGSLSQIRVMEEQLVMNIVLHTDCACPGCQVEVSSLNQPLDEAMVQSPSNTENGGGDKLKLPLMEEVPESVNYALEAVPSLLGPWPVKADKTSGLVNINSMQLVLFTGPSGYEQTTRGSRTVNYYPANGRGTTISYLDALRSSNLGVPKECIAPPKGCFPPKAFQWLLAKGGKSAAKHCPCSLGLASQASVVALGSSLICP</sequence>
<dbReference type="PANTHER" id="PTHR34427">
    <property type="entry name" value="DUF4283 DOMAIN PROTEIN"/>
    <property type="match status" value="1"/>
</dbReference>
<dbReference type="OrthoDB" id="1722780at2759"/>
<proteinExistence type="predicted"/>
<name>A0A7J0FW35_9ERIC</name>